<dbReference type="Pfam" id="PF24883">
    <property type="entry name" value="NPHP3_N"/>
    <property type="match status" value="1"/>
</dbReference>
<proteinExistence type="predicted"/>
<dbReference type="EMBL" id="JAACJJ010000002">
    <property type="protein sequence ID" value="KAF5329557.1"/>
    <property type="molecule type" value="Genomic_DNA"/>
</dbReference>
<feature type="domain" description="Nephrocystin 3-like N-terminal" evidence="2">
    <location>
        <begin position="95"/>
        <end position="164"/>
    </location>
</feature>
<gene>
    <name evidence="3" type="ORF">D9619_009025</name>
</gene>
<comment type="caution">
    <text evidence="3">The sequence shown here is derived from an EMBL/GenBank/DDBJ whole genome shotgun (WGS) entry which is preliminary data.</text>
</comment>
<dbReference type="Proteomes" id="UP000567179">
    <property type="component" value="Unassembled WGS sequence"/>
</dbReference>
<reference evidence="3 4" key="1">
    <citation type="journal article" date="2020" name="ISME J.">
        <title>Uncovering the hidden diversity of litter-decomposition mechanisms in mushroom-forming fungi.</title>
        <authorList>
            <person name="Floudas D."/>
            <person name="Bentzer J."/>
            <person name="Ahren D."/>
            <person name="Johansson T."/>
            <person name="Persson P."/>
            <person name="Tunlid A."/>
        </authorList>
    </citation>
    <scope>NUCLEOTIDE SEQUENCE [LARGE SCALE GENOMIC DNA]</scope>
    <source>
        <strain evidence="3 4">CBS 101986</strain>
    </source>
</reference>
<dbReference type="OrthoDB" id="3045137at2759"/>
<evidence type="ECO:0000256" key="1">
    <source>
        <dbReference type="ARBA" id="ARBA00022737"/>
    </source>
</evidence>
<protein>
    <recommendedName>
        <fullName evidence="2">Nephrocystin 3-like N-terminal domain-containing protein</fullName>
    </recommendedName>
</protein>
<name>A0A8H5BWC7_9AGAR</name>
<evidence type="ECO:0000313" key="3">
    <source>
        <dbReference type="EMBL" id="KAF5329557.1"/>
    </source>
</evidence>
<keyword evidence="1" id="KW-0677">Repeat</keyword>
<organism evidence="3 4">
    <name type="scientific">Psilocybe cf. subviscida</name>
    <dbReference type="NCBI Taxonomy" id="2480587"/>
    <lineage>
        <taxon>Eukaryota</taxon>
        <taxon>Fungi</taxon>
        <taxon>Dikarya</taxon>
        <taxon>Basidiomycota</taxon>
        <taxon>Agaricomycotina</taxon>
        <taxon>Agaricomycetes</taxon>
        <taxon>Agaricomycetidae</taxon>
        <taxon>Agaricales</taxon>
        <taxon>Agaricineae</taxon>
        <taxon>Strophariaceae</taxon>
        <taxon>Psilocybe</taxon>
    </lineage>
</organism>
<accession>A0A8H5BWC7</accession>
<keyword evidence="4" id="KW-1185">Reference proteome</keyword>
<dbReference type="InterPro" id="IPR056884">
    <property type="entry name" value="NPHP3-like_N"/>
</dbReference>
<sequence>MSLSRSAMSISTTLMQSRRILITGGSFTQTYTAVNLEHTALGAMHDSSERYPPPRCQDGQYCEQLELAMKWVEEPTHDLSIHWVIAPSESAGPRSTAIAQTLAEKLATEGRLAGSFFFEQGKAKRDTSQYFFSTLAYQIAINVPGMRELINAVMVSDPTLPTKVYRRPAEGLNRRALPRLDQRDILKLLKHQTLALVPLRFLVFDQQDTQLVDFFSRQHCFTLHLGREGDSKQKAPYSETPSPSLGQDAGCIGVEHASTETPFDGAKDSYRIGAPQPLSAADLDSFNELSAIMRKEIWGGRKTIVTEDLTPWFDRETEITVGDYNRWTNIPCLHHQENRNPLYPLDDWHKDPMKSALNPQGDLPQVDMSSPSDWSDTHFQVEDVLSPALGRGQDWMQDPLFHHDTLTNSELEFCDVFSSFCIVRDGSPMSIDLLESGVDSCPSLARSS</sequence>
<evidence type="ECO:0000313" key="4">
    <source>
        <dbReference type="Proteomes" id="UP000567179"/>
    </source>
</evidence>
<dbReference type="AlphaFoldDB" id="A0A8H5BWC7"/>
<evidence type="ECO:0000259" key="2">
    <source>
        <dbReference type="Pfam" id="PF24883"/>
    </source>
</evidence>